<dbReference type="Gene3D" id="2.10.70.10">
    <property type="entry name" value="Complement Module, domain 1"/>
    <property type="match status" value="1"/>
</dbReference>
<protein>
    <submittedName>
        <fullName evidence="1">Hemin uptake protein HemP</fullName>
    </submittedName>
</protein>
<evidence type="ECO:0000313" key="1">
    <source>
        <dbReference type="EMBL" id="QCO57646.1"/>
    </source>
</evidence>
<gene>
    <name evidence="1" type="primary">hemP</name>
    <name evidence="1" type="ORF">EOK75_18305</name>
</gene>
<sequence length="48" mass="5320">MNMQVLVEAIPAYDARVMTNGQTMAHITLDGQVYTLRITKAGKLILTK</sequence>
<proteinExistence type="predicted"/>
<organism evidence="1 2">
    <name type="scientific">Pseudorhodobacter turbinis</name>
    <dbReference type="NCBI Taxonomy" id="2500533"/>
    <lineage>
        <taxon>Bacteria</taxon>
        <taxon>Pseudomonadati</taxon>
        <taxon>Pseudomonadota</taxon>
        <taxon>Alphaproteobacteria</taxon>
        <taxon>Rhodobacterales</taxon>
        <taxon>Paracoccaceae</taxon>
        <taxon>Pseudorhodobacter</taxon>
    </lineage>
</organism>
<dbReference type="RefSeq" id="WP_137195440.1">
    <property type="nucleotide sequence ID" value="NZ_CP039965.1"/>
</dbReference>
<dbReference type="OrthoDB" id="7691333at2"/>
<dbReference type="Proteomes" id="UP000298631">
    <property type="component" value="Plasmid unnamed1"/>
</dbReference>
<dbReference type="KEGG" id="pseb:EOK75_18305"/>
<keyword evidence="1" id="KW-0614">Plasmid</keyword>
<dbReference type="AlphaFoldDB" id="A0A4P8EKS9"/>
<dbReference type="EMBL" id="CP039965">
    <property type="protein sequence ID" value="QCO57646.1"/>
    <property type="molecule type" value="Genomic_DNA"/>
</dbReference>
<dbReference type="Pfam" id="PF10636">
    <property type="entry name" value="hemP"/>
    <property type="match status" value="1"/>
</dbReference>
<evidence type="ECO:0000313" key="2">
    <source>
        <dbReference type="Proteomes" id="UP000298631"/>
    </source>
</evidence>
<keyword evidence="2" id="KW-1185">Reference proteome</keyword>
<name>A0A4P8EKS9_9RHOB</name>
<reference evidence="1 2" key="1">
    <citation type="submission" date="2019-05" db="EMBL/GenBank/DDBJ databases">
        <title>Pseudorhodobacter turbinis sp. nov., isolated from the gut of the Korean turban shell.</title>
        <authorList>
            <person name="Jeong Y.-S."/>
            <person name="Kang W.-R."/>
            <person name="Bae J.-W."/>
        </authorList>
    </citation>
    <scope>NUCLEOTIDE SEQUENCE [LARGE SCALE GENOMIC DNA]</scope>
    <source>
        <strain evidence="1 2">S12M18</strain>
        <plasmid evidence="1 2">unnamed1</plasmid>
    </source>
</reference>
<geneLocation type="plasmid" evidence="1 2">
    <name>unnamed1</name>
</geneLocation>
<dbReference type="InterPro" id="IPR019600">
    <property type="entry name" value="Hemin_uptake_protein_HemP"/>
</dbReference>
<accession>A0A4P8EKS9</accession>